<dbReference type="InterPro" id="IPR000477">
    <property type="entry name" value="RT_dom"/>
</dbReference>
<feature type="domain" description="Reverse transcriptase" evidence="1">
    <location>
        <begin position="109"/>
        <end position="232"/>
    </location>
</feature>
<keyword evidence="2" id="KW-0548">Nucleotidyltransferase</keyword>
<keyword evidence="3" id="KW-1185">Reference proteome</keyword>
<gene>
    <name evidence="2" type="primary">RTase</name>
    <name evidence="2" type="ORF">EVAR_58122_1</name>
</gene>
<dbReference type="OrthoDB" id="416454at2759"/>
<dbReference type="EMBL" id="BGZK01001395">
    <property type="protein sequence ID" value="GBP78979.1"/>
    <property type="molecule type" value="Genomic_DNA"/>
</dbReference>
<dbReference type="SUPFAM" id="SSF56672">
    <property type="entry name" value="DNA/RNA polymerases"/>
    <property type="match status" value="1"/>
</dbReference>
<keyword evidence="2" id="KW-0808">Transferase</keyword>
<dbReference type="PROSITE" id="PS50878">
    <property type="entry name" value="RT_POL"/>
    <property type="match status" value="1"/>
</dbReference>
<evidence type="ECO:0000313" key="3">
    <source>
        <dbReference type="Proteomes" id="UP000299102"/>
    </source>
</evidence>
<evidence type="ECO:0000313" key="2">
    <source>
        <dbReference type="EMBL" id="GBP78979.1"/>
    </source>
</evidence>
<dbReference type="Proteomes" id="UP000299102">
    <property type="component" value="Unassembled WGS sequence"/>
</dbReference>
<sequence>MEEITPTHKAYWAVAKALKSDVCVAMPALKKPVNNLAFDDQEKVEYIADSIGLQCSLNSAPPQARAHEVQKLIEELKPRKAPGLDGVNNKAFKCFSVPLLALLVPIFNACIKNCHFSEAWKEAIIIGIPKPGQPRDLPTSFRPISFLSGLGKIFAKVLKSRLSDHLLGNDLIINEQFGFRPNHSCPQQALRLVEFISEGFKRKRKTVPVFFDVTKVFDKVWHAGLTYKLHQL</sequence>
<dbReference type="PANTHER" id="PTHR19446">
    <property type="entry name" value="REVERSE TRANSCRIPTASES"/>
    <property type="match status" value="1"/>
</dbReference>
<name>A0A4C1YWE8_EUMVA</name>
<organism evidence="2 3">
    <name type="scientific">Eumeta variegata</name>
    <name type="common">Bagworm moth</name>
    <name type="synonym">Eumeta japonica</name>
    <dbReference type="NCBI Taxonomy" id="151549"/>
    <lineage>
        <taxon>Eukaryota</taxon>
        <taxon>Metazoa</taxon>
        <taxon>Ecdysozoa</taxon>
        <taxon>Arthropoda</taxon>
        <taxon>Hexapoda</taxon>
        <taxon>Insecta</taxon>
        <taxon>Pterygota</taxon>
        <taxon>Neoptera</taxon>
        <taxon>Endopterygota</taxon>
        <taxon>Lepidoptera</taxon>
        <taxon>Glossata</taxon>
        <taxon>Ditrysia</taxon>
        <taxon>Tineoidea</taxon>
        <taxon>Psychidae</taxon>
        <taxon>Oiketicinae</taxon>
        <taxon>Eumeta</taxon>
    </lineage>
</organism>
<evidence type="ECO:0000259" key="1">
    <source>
        <dbReference type="PROSITE" id="PS50878"/>
    </source>
</evidence>
<protein>
    <submittedName>
        <fullName evidence="2">Probable RNA-directed DNA polymerase from transposon BS</fullName>
    </submittedName>
</protein>
<dbReference type="GO" id="GO:0003964">
    <property type="term" value="F:RNA-directed DNA polymerase activity"/>
    <property type="evidence" value="ECO:0007669"/>
    <property type="project" value="UniProtKB-KW"/>
</dbReference>
<comment type="caution">
    <text evidence="2">The sequence shown here is derived from an EMBL/GenBank/DDBJ whole genome shotgun (WGS) entry which is preliminary data.</text>
</comment>
<dbReference type="Pfam" id="PF00078">
    <property type="entry name" value="RVT_1"/>
    <property type="match status" value="1"/>
</dbReference>
<dbReference type="InterPro" id="IPR043502">
    <property type="entry name" value="DNA/RNA_pol_sf"/>
</dbReference>
<dbReference type="CDD" id="cd01650">
    <property type="entry name" value="RT_nLTR_like"/>
    <property type="match status" value="1"/>
</dbReference>
<proteinExistence type="predicted"/>
<reference evidence="2 3" key="1">
    <citation type="journal article" date="2019" name="Commun. Biol.">
        <title>The bagworm genome reveals a unique fibroin gene that provides high tensile strength.</title>
        <authorList>
            <person name="Kono N."/>
            <person name="Nakamura H."/>
            <person name="Ohtoshi R."/>
            <person name="Tomita M."/>
            <person name="Numata K."/>
            <person name="Arakawa K."/>
        </authorList>
    </citation>
    <scope>NUCLEOTIDE SEQUENCE [LARGE SCALE GENOMIC DNA]</scope>
</reference>
<dbReference type="AlphaFoldDB" id="A0A4C1YWE8"/>
<accession>A0A4C1YWE8</accession>
<keyword evidence="2" id="KW-0695">RNA-directed DNA polymerase</keyword>